<evidence type="ECO:0000313" key="2">
    <source>
        <dbReference type="EMBL" id="EED90890.1"/>
    </source>
</evidence>
<dbReference type="OMA" id="ARVENDC"/>
<dbReference type="AlphaFoldDB" id="B8C6Z0"/>
<dbReference type="Proteomes" id="UP000001449">
    <property type="component" value="Chromosome 8"/>
</dbReference>
<evidence type="ECO:0000313" key="3">
    <source>
        <dbReference type="Proteomes" id="UP000001449"/>
    </source>
</evidence>
<organism evidence="2 3">
    <name type="scientific">Thalassiosira pseudonana</name>
    <name type="common">Marine diatom</name>
    <name type="synonym">Cyclotella nana</name>
    <dbReference type="NCBI Taxonomy" id="35128"/>
    <lineage>
        <taxon>Eukaryota</taxon>
        <taxon>Sar</taxon>
        <taxon>Stramenopiles</taxon>
        <taxon>Ochrophyta</taxon>
        <taxon>Bacillariophyta</taxon>
        <taxon>Coscinodiscophyceae</taxon>
        <taxon>Thalassiosirophycidae</taxon>
        <taxon>Thalassiosirales</taxon>
        <taxon>Thalassiosiraceae</taxon>
        <taxon>Thalassiosira</taxon>
    </lineage>
</organism>
<dbReference type="RefSeq" id="XP_002292039.1">
    <property type="nucleotide sequence ID" value="XM_002292003.1"/>
</dbReference>
<dbReference type="eggNOG" id="ENOG502TDDJ">
    <property type="taxonomic scope" value="Eukaryota"/>
</dbReference>
<feature type="compositionally biased region" description="Polar residues" evidence="1">
    <location>
        <begin position="165"/>
        <end position="179"/>
    </location>
</feature>
<feature type="compositionally biased region" description="Basic residues" evidence="1">
    <location>
        <begin position="118"/>
        <end position="138"/>
    </location>
</feature>
<dbReference type="InParanoid" id="B8C6Z0"/>
<reference evidence="2 3" key="1">
    <citation type="journal article" date="2004" name="Science">
        <title>The genome of the diatom Thalassiosira pseudonana: ecology, evolution, and metabolism.</title>
        <authorList>
            <person name="Armbrust E.V."/>
            <person name="Berges J.A."/>
            <person name="Bowler C."/>
            <person name="Green B.R."/>
            <person name="Martinez D."/>
            <person name="Putnam N.H."/>
            <person name="Zhou S."/>
            <person name="Allen A.E."/>
            <person name="Apt K.E."/>
            <person name="Bechner M."/>
            <person name="Brzezinski M.A."/>
            <person name="Chaal B.K."/>
            <person name="Chiovitti A."/>
            <person name="Davis A.K."/>
            <person name="Demarest M.S."/>
            <person name="Detter J.C."/>
            <person name="Glavina T."/>
            <person name="Goodstein D."/>
            <person name="Hadi M.Z."/>
            <person name="Hellsten U."/>
            <person name="Hildebrand M."/>
            <person name="Jenkins B.D."/>
            <person name="Jurka J."/>
            <person name="Kapitonov V.V."/>
            <person name="Kroger N."/>
            <person name="Lau W.W."/>
            <person name="Lane T.W."/>
            <person name="Larimer F.W."/>
            <person name="Lippmeier J.C."/>
            <person name="Lucas S."/>
            <person name="Medina M."/>
            <person name="Montsant A."/>
            <person name="Obornik M."/>
            <person name="Parker M.S."/>
            <person name="Palenik B."/>
            <person name="Pazour G.J."/>
            <person name="Richardson P.M."/>
            <person name="Rynearson T.A."/>
            <person name="Saito M.A."/>
            <person name="Schwartz D.C."/>
            <person name="Thamatrakoln K."/>
            <person name="Valentin K."/>
            <person name="Vardi A."/>
            <person name="Wilkerson F.P."/>
            <person name="Rokhsar D.S."/>
        </authorList>
    </citation>
    <scope>NUCLEOTIDE SEQUENCE [LARGE SCALE GENOMIC DNA]</scope>
    <source>
        <strain evidence="2 3">CCMP1335</strain>
    </source>
</reference>
<feature type="region of interest" description="Disordered" evidence="1">
    <location>
        <begin position="164"/>
        <end position="186"/>
    </location>
</feature>
<protein>
    <submittedName>
        <fullName evidence="2">Uncharacterized protein</fullName>
    </submittedName>
</protein>
<dbReference type="KEGG" id="tps:THAPSDRAFT_7595"/>
<dbReference type="HOGENOM" id="CLU_751227_0_0_1"/>
<dbReference type="GeneID" id="7449876"/>
<evidence type="ECO:0000256" key="1">
    <source>
        <dbReference type="SAM" id="MobiDB-lite"/>
    </source>
</evidence>
<accession>B8C6Z0</accession>
<feature type="region of interest" description="Disordered" evidence="1">
    <location>
        <begin position="43"/>
        <end position="68"/>
    </location>
</feature>
<reference evidence="2 3" key="2">
    <citation type="journal article" date="2008" name="Nature">
        <title>The Phaeodactylum genome reveals the evolutionary history of diatom genomes.</title>
        <authorList>
            <person name="Bowler C."/>
            <person name="Allen A.E."/>
            <person name="Badger J.H."/>
            <person name="Grimwood J."/>
            <person name="Jabbari K."/>
            <person name="Kuo A."/>
            <person name="Maheswari U."/>
            <person name="Martens C."/>
            <person name="Maumus F."/>
            <person name="Otillar R.P."/>
            <person name="Rayko E."/>
            <person name="Salamov A."/>
            <person name="Vandepoele K."/>
            <person name="Beszteri B."/>
            <person name="Gruber A."/>
            <person name="Heijde M."/>
            <person name="Katinka M."/>
            <person name="Mock T."/>
            <person name="Valentin K."/>
            <person name="Verret F."/>
            <person name="Berges J.A."/>
            <person name="Brownlee C."/>
            <person name="Cadoret J.P."/>
            <person name="Chiovitti A."/>
            <person name="Choi C.J."/>
            <person name="Coesel S."/>
            <person name="De Martino A."/>
            <person name="Detter J.C."/>
            <person name="Durkin C."/>
            <person name="Falciatore A."/>
            <person name="Fournet J."/>
            <person name="Haruta M."/>
            <person name="Huysman M.J."/>
            <person name="Jenkins B.D."/>
            <person name="Jiroutova K."/>
            <person name="Jorgensen R.E."/>
            <person name="Joubert Y."/>
            <person name="Kaplan A."/>
            <person name="Kroger N."/>
            <person name="Kroth P.G."/>
            <person name="La Roche J."/>
            <person name="Lindquist E."/>
            <person name="Lommer M."/>
            <person name="Martin-Jezequel V."/>
            <person name="Lopez P.J."/>
            <person name="Lucas S."/>
            <person name="Mangogna M."/>
            <person name="McGinnis K."/>
            <person name="Medlin L.K."/>
            <person name="Montsant A."/>
            <person name="Oudot-Le Secq M.P."/>
            <person name="Napoli C."/>
            <person name="Obornik M."/>
            <person name="Parker M.S."/>
            <person name="Petit J.L."/>
            <person name="Porcel B.M."/>
            <person name="Poulsen N."/>
            <person name="Robison M."/>
            <person name="Rychlewski L."/>
            <person name="Rynearson T.A."/>
            <person name="Schmutz J."/>
            <person name="Shapiro H."/>
            <person name="Siaut M."/>
            <person name="Stanley M."/>
            <person name="Sussman M.R."/>
            <person name="Taylor A.R."/>
            <person name="Vardi A."/>
            <person name="von Dassow P."/>
            <person name="Vyverman W."/>
            <person name="Willis A."/>
            <person name="Wyrwicz L.S."/>
            <person name="Rokhsar D.S."/>
            <person name="Weissenbach J."/>
            <person name="Armbrust E.V."/>
            <person name="Green B.R."/>
            <person name="Van de Peer Y."/>
            <person name="Grigoriev I.V."/>
        </authorList>
    </citation>
    <scope>NUCLEOTIDE SEQUENCE [LARGE SCALE GENOMIC DNA]</scope>
    <source>
        <strain evidence="2 3">CCMP1335</strain>
    </source>
</reference>
<gene>
    <name evidence="2" type="ORF">THAPSDRAFT_7595</name>
</gene>
<proteinExistence type="predicted"/>
<keyword evidence="3" id="KW-1185">Reference proteome</keyword>
<sequence>MDLTDDVSALSMAGASTLGGHGFVSRLRKTMARMEVIQDDARVENDCGEGGGSSKHNIKSTSSKRRSTLHSIERMAALVATDETQQHQHTSASTGDIDVMLQTMPSTYEEWQKEREKNSKHKPKKSSKRRDKDRRGHKNYVDVVNSVSLPISEICFHSDAASSVHDATNSRTGSRTGSDSAAPAGGPPCCISVASTAESTNSRSANQSFGIAQGRRMSFGQHSTIRGSPRCSSNNTSASIHFHDNEIASHASTSITISSINQLKSNLNKCQLEERQVLQIHTRLEDEVSLLTTSLSLSQQKQLQLAHELQSATIERERLQKYLVKMQEENGRLNVAVRDREECEDDERLDSVLDGMEEKMRALRVRRNG</sequence>
<dbReference type="EMBL" id="CM000644">
    <property type="protein sequence ID" value="EED90890.1"/>
    <property type="molecule type" value="Genomic_DNA"/>
</dbReference>
<name>B8C6Z0_THAPS</name>
<dbReference type="PaxDb" id="35128-Thaps7595"/>
<feature type="compositionally biased region" description="Basic residues" evidence="1">
    <location>
        <begin position="56"/>
        <end position="68"/>
    </location>
</feature>
<feature type="region of interest" description="Disordered" evidence="1">
    <location>
        <begin position="109"/>
        <end position="139"/>
    </location>
</feature>